<gene>
    <name evidence="3" type="ORF">B0H16DRAFT_1540170</name>
</gene>
<protein>
    <submittedName>
        <fullName evidence="3">Uncharacterized protein</fullName>
    </submittedName>
</protein>
<evidence type="ECO:0000313" key="4">
    <source>
        <dbReference type="Proteomes" id="UP001215598"/>
    </source>
</evidence>
<evidence type="ECO:0000256" key="1">
    <source>
        <dbReference type="SAM" id="MobiDB-lite"/>
    </source>
</evidence>
<dbReference type="EMBL" id="JARKIB010000048">
    <property type="protein sequence ID" value="KAJ7755934.1"/>
    <property type="molecule type" value="Genomic_DNA"/>
</dbReference>
<feature type="chain" id="PRO_5041964718" evidence="2">
    <location>
        <begin position="22"/>
        <end position="178"/>
    </location>
</feature>
<dbReference type="AlphaFoldDB" id="A0AAD7J2Z5"/>
<accession>A0AAD7J2Z5</accession>
<sequence>MLMQLTLSALLSLRILEPVAPVPLASFLERSAPPLQTLSLTLSHTRRYDLGPWKPSFVHVAATLENLELHSPTHEFLSGISGILHLPVDEDFSLPCLKTLSVFDSPAVNYKELVAFLHRRSTSTELAQLQSLRLVYRPGILFDEDTELDPRHRPYAPPSERRDGYSHWIREDNPRCTR</sequence>
<feature type="region of interest" description="Disordered" evidence="1">
    <location>
        <begin position="147"/>
        <end position="167"/>
    </location>
</feature>
<keyword evidence="2" id="KW-0732">Signal</keyword>
<dbReference type="Proteomes" id="UP001215598">
    <property type="component" value="Unassembled WGS sequence"/>
</dbReference>
<evidence type="ECO:0000313" key="3">
    <source>
        <dbReference type="EMBL" id="KAJ7755934.1"/>
    </source>
</evidence>
<proteinExistence type="predicted"/>
<name>A0AAD7J2Z5_9AGAR</name>
<keyword evidence="4" id="KW-1185">Reference proteome</keyword>
<organism evidence="3 4">
    <name type="scientific">Mycena metata</name>
    <dbReference type="NCBI Taxonomy" id="1033252"/>
    <lineage>
        <taxon>Eukaryota</taxon>
        <taxon>Fungi</taxon>
        <taxon>Dikarya</taxon>
        <taxon>Basidiomycota</taxon>
        <taxon>Agaricomycotina</taxon>
        <taxon>Agaricomycetes</taxon>
        <taxon>Agaricomycetidae</taxon>
        <taxon>Agaricales</taxon>
        <taxon>Marasmiineae</taxon>
        <taxon>Mycenaceae</taxon>
        <taxon>Mycena</taxon>
    </lineage>
</organism>
<reference evidence="3" key="1">
    <citation type="submission" date="2023-03" db="EMBL/GenBank/DDBJ databases">
        <title>Massive genome expansion in bonnet fungi (Mycena s.s.) driven by repeated elements and novel gene families across ecological guilds.</title>
        <authorList>
            <consortium name="Lawrence Berkeley National Laboratory"/>
            <person name="Harder C.B."/>
            <person name="Miyauchi S."/>
            <person name="Viragh M."/>
            <person name="Kuo A."/>
            <person name="Thoen E."/>
            <person name="Andreopoulos B."/>
            <person name="Lu D."/>
            <person name="Skrede I."/>
            <person name="Drula E."/>
            <person name="Henrissat B."/>
            <person name="Morin E."/>
            <person name="Kohler A."/>
            <person name="Barry K."/>
            <person name="LaButti K."/>
            <person name="Morin E."/>
            <person name="Salamov A."/>
            <person name="Lipzen A."/>
            <person name="Mereny Z."/>
            <person name="Hegedus B."/>
            <person name="Baldrian P."/>
            <person name="Stursova M."/>
            <person name="Weitz H."/>
            <person name="Taylor A."/>
            <person name="Grigoriev I.V."/>
            <person name="Nagy L.G."/>
            <person name="Martin F."/>
            <person name="Kauserud H."/>
        </authorList>
    </citation>
    <scope>NUCLEOTIDE SEQUENCE</scope>
    <source>
        <strain evidence="3">CBHHK182m</strain>
    </source>
</reference>
<feature type="signal peptide" evidence="2">
    <location>
        <begin position="1"/>
        <end position="21"/>
    </location>
</feature>
<comment type="caution">
    <text evidence="3">The sequence shown here is derived from an EMBL/GenBank/DDBJ whole genome shotgun (WGS) entry which is preliminary data.</text>
</comment>
<evidence type="ECO:0000256" key="2">
    <source>
        <dbReference type="SAM" id="SignalP"/>
    </source>
</evidence>